<evidence type="ECO:0008006" key="3">
    <source>
        <dbReference type="Google" id="ProtNLM"/>
    </source>
</evidence>
<organism evidence="1 2">
    <name type="scientific">Leucocoprinus birnbaumii</name>
    <dbReference type="NCBI Taxonomy" id="56174"/>
    <lineage>
        <taxon>Eukaryota</taxon>
        <taxon>Fungi</taxon>
        <taxon>Dikarya</taxon>
        <taxon>Basidiomycota</taxon>
        <taxon>Agaricomycotina</taxon>
        <taxon>Agaricomycetes</taxon>
        <taxon>Agaricomycetidae</taxon>
        <taxon>Agaricales</taxon>
        <taxon>Agaricineae</taxon>
        <taxon>Agaricaceae</taxon>
        <taxon>Leucocoprinus</taxon>
    </lineage>
</organism>
<name>A0AAD5VHT3_9AGAR</name>
<proteinExistence type="predicted"/>
<accession>A0AAD5VHT3</accession>
<protein>
    <recommendedName>
        <fullName evidence="3">F-box domain-containing protein</fullName>
    </recommendedName>
</protein>
<dbReference type="EMBL" id="JANIEX010001150">
    <property type="protein sequence ID" value="KAJ3560555.1"/>
    <property type="molecule type" value="Genomic_DNA"/>
</dbReference>
<dbReference type="AlphaFoldDB" id="A0AAD5VHT3"/>
<evidence type="ECO:0000313" key="1">
    <source>
        <dbReference type="EMBL" id="KAJ3560555.1"/>
    </source>
</evidence>
<comment type="caution">
    <text evidence="1">The sequence shown here is derived from an EMBL/GenBank/DDBJ whole genome shotgun (WGS) entry which is preliminary data.</text>
</comment>
<dbReference type="InterPro" id="IPR032675">
    <property type="entry name" value="LRR_dom_sf"/>
</dbReference>
<keyword evidence="2" id="KW-1185">Reference proteome</keyword>
<sequence length="525" mass="59094">MALDGIWDEIRGMEPLIRCLPCDAWRTNQEDNELVLTRPLRDSDLNILHKYTPRIHYFTHISGGIHIDIYRSLSLLHTHVPLLPNLRYLNWRASSTPGVYTYLPLFLCPKLDNLELQLDLVQPEQLAILVALPTDVPNITRLRLDILADGMPVKSGLAEISGLSEVLGLWGKLHKITITDITRDAFVAAALLPELVELAITDAAFRWLLPSAAGASNLWPVSSPDAERKPYFSLKNLSVTSSRSGASSSTITSFLELFQGMNLVSLSVKAAASHCAIDQLTNFFQCVRAQCNTRTLKRLDLRFQTADDFSLSTLLPLLDFPALDVVVIDLPCNIALSEQEACKIALAWPDLRILRLCPMGQRMRPLAAMTKLLALIPFARHCPKLTELSIVFDASHPGTRRLLCDEPHRYKGVRNKSLAVLHVGASPISHKEFVAVFLQDIFPNLSSVTVFHLDERRVRADVVSWTYIDMVLLPTMAMARRSEREWLKSGGDNDEDREDRERQQQRWFTDVECMELAFQVLSGLV</sequence>
<dbReference type="Proteomes" id="UP001213000">
    <property type="component" value="Unassembled WGS sequence"/>
</dbReference>
<evidence type="ECO:0000313" key="2">
    <source>
        <dbReference type="Proteomes" id="UP001213000"/>
    </source>
</evidence>
<reference evidence="1" key="1">
    <citation type="submission" date="2022-07" db="EMBL/GenBank/DDBJ databases">
        <title>Genome Sequence of Leucocoprinus birnbaumii.</title>
        <authorList>
            <person name="Buettner E."/>
        </authorList>
    </citation>
    <scope>NUCLEOTIDE SEQUENCE</scope>
    <source>
        <strain evidence="1">VT141</strain>
    </source>
</reference>
<dbReference type="Gene3D" id="3.80.10.10">
    <property type="entry name" value="Ribonuclease Inhibitor"/>
    <property type="match status" value="1"/>
</dbReference>
<gene>
    <name evidence="1" type="ORF">NP233_g10764</name>
</gene>
<dbReference type="SUPFAM" id="SSF52047">
    <property type="entry name" value="RNI-like"/>
    <property type="match status" value="1"/>
</dbReference>